<organism evidence="2">
    <name type="scientific">freshwater metagenome</name>
    <dbReference type="NCBI Taxonomy" id="449393"/>
    <lineage>
        <taxon>unclassified sequences</taxon>
        <taxon>metagenomes</taxon>
        <taxon>ecological metagenomes</taxon>
    </lineage>
</organism>
<name>A0A6J7GRV9_9ZZZZ</name>
<dbReference type="EMBL" id="CAFBMK010000036">
    <property type="protein sequence ID" value="CAB4906159.1"/>
    <property type="molecule type" value="Genomic_DNA"/>
</dbReference>
<accession>A0A6J7GRV9</accession>
<evidence type="ECO:0000313" key="2">
    <source>
        <dbReference type="EMBL" id="CAB4906159.1"/>
    </source>
</evidence>
<sequence length="107" mass="11295">MTGPGHASNLMQTLQGRRHAAGPDGPILTPIDAVDAIEAAMAMGEEEHGERWRKRPVLHHVKKGLGHALSAGPRGDGIDDDSGHPHLVLAATRMVLAVAVYLASREA</sequence>
<dbReference type="AlphaFoldDB" id="A0A6J7GRV9"/>
<feature type="region of interest" description="Disordered" evidence="1">
    <location>
        <begin position="1"/>
        <end position="27"/>
    </location>
</feature>
<proteinExistence type="predicted"/>
<gene>
    <name evidence="2" type="ORF">UFOPK3564_00897</name>
</gene>
<protein>
    <submittedName>
        <fullName evidence="2">Unannotated protein</fullName>
    </submittedName>
</protein>
<reference evidence="2" key="1">
    <citation type="submission" date="2020-05" db="EMBL/GenBank/DDBJ databases">
        <authorList>
            <person name="Chiriac C."/>
            <person name="Salcher M."/>
            <person name="Ghai R."/>
            <person name="Kavagutti S V."/>
        </authorList>
    </citation>
    <scope>NUCLEOTIDE SEQUENCE</scope>
</reference>
<evidence type="ECO:0000256" key="1">
    <source>
        <dbReference type="SAM" id="MobiDB-lite"/>
    </source>
</evidence>